<evidence type="ECO:0000259" key="8">
    <source>
        <dbReference type="Pfam" id="PF01699"/>
    </source>
</evidence>
<sequence length="127" mass="13577">MGSRLSIPPFYIAFALAPLASNASELLASFAYASKKTKKTITVSLAALEGAACMNNTFCLAIFMGLIYFKQLAWKFSAETVTILLIELCVAALAVQETQRQLHAVVLLLMFPASIALVAGLEAVGFD</sequence>
<keyword evidence="3 7" id="KW-0812">Transmembrane</keyword>
<evidence type="ECO:0000256" key="4">
    <source>
        <dbReference type="ARBA" id="ARBA00022989"/>
    </source>
</evidence>
<feature type="transmembrane region" description="Helical" evidence="7">
    <location>
        <begin position="45"/>
        <end position="68"/>
    </location>
</feature>
<evidence type="ECO:0000256" key="1">
    <source>
        <dbReference type="ARBA" id="ARBA00004127"/>
    </source>
</evidence>
<comment type="subcellular location">
    <subcellularLocation>
        <location evidence="1">Endomembrane system</location>
        <topology evidence="1">Multi-pass membrane protein</topology>
    </subcellularLocation>
</comment>
<feature type="transmembrane region" description="Helical" evidence="7">
    <location>
        <begin position="102"/>
        <end position="121"/>
    </location>
</feature>
<feature type="transmembrane region" description="Helical" evidence="7">
    <location>
        <begin position="12"/>
        <end position="33"/>
    </location>
</feature>
<dbReference type="AlphaFoldDB" id="A0A7S4JJE7"/>
<proteinExistence type="predicted"/>
<gene>
    <name evidence="9" type="ORF">CPOL0286_LOCUS17411</name>
</gene>
<keyword evidence="6 7" id="KW-0472">Membrane</keyword>
<dbReference type="InterPro" id="IPR004837">
    <property type="entry name" value="NaCa_Exmemb"/>
</dbReference>
<evidence type="ECO:0000256" key="7">
    <source>
        <dbReference type="SAM" id="Phobius"/>
    </source>
</evidence>
<dbReference type="GO" id="GO:0006874">
    <property type="term" value="P:intracellular calcium ion homeostasis"/>
    <property type="evidence" value="ECO:0007669"/>
    <property type="project" value="TreeGrafter"/>
</dbReference>
<name>A0A7S4JJE7_9EUKA</name>
<evidence type="ECO:0000256" key="3">
    <source>
        <dbReference type="ARBA" id="ARBA00022692"/>
    </source>
</evidence>
<dbReference type="PANTHER" id="PTHR31503:SF36">
    <property type="entry name" value="SODIUM_CALCIUM EXCHANGER MEMBRANE REGION DOMAIN-CONTAINING PROTEIN"/>
    <property type="match status" value="1"/>
</dbReference>
<feature type="transmembrane region" description="Helical" evidence="7">
    <location>
        <begin position="74"/>
        <end position="95"/>
    </location>
</feature>
<organism evidence="9">
    <name type="scientific">Prymnesium polylepis</name>
    <dbReference type="NCBI Taxonomy" id="72548"/>
    <lineage>
        <taxon>Eukaryota</taxon>
        <taxon>Haptista</taxon>
        <taxon>Haptophyta</taxon>
        <taxon>Prymnesiophyceae</taxon>
        <taxon>Prymnesiales</taxon>
        <taxon>Prymnesiaceae</taxon>
        <taxon>Prymnesium</taxon>
    </lineage>
</organism>
<evidence type="ECO:0000256" key="2">
    <source>
        <dbReference type="ARBA" id="ARBA00022448"/>
    </source>
</evidence>
<keyword evidence="5" id="KW-0406">Ion transport</keyword>
<protein>
    <recommendedName>
        <fullName evidence="8">Sodium/calcium exchanger membrane region domain-containing protein</fullName>
    </recommendedName>
</protein>
<keyword evidence="4 7" id="KW-1133">Transmembrane helix</keyword>
<dbReference type="EMBL" id="HBKO01038063">
    <property type="protein sequence ID" value="CAE2265386.1"/>
    <property type="molecule type" value="Transcribed_RNA"/>
</dbReference>
<dbReference type="GO" id="GO:0012505">
    <property type="term" value="C:endomembrane system"/>
    <property type="evidence" value="ECO:0007669"/>
    <property type="project" value="UniProtKB-SubCell"/>
</dbReference>
<dbReference type="GO" id="GO:0016020">
    <property type="term" value="C:membrane"/>
    <property type="evidence" value="ECO:0007669"/>
    <property type="project" value="InterPro"/>
</dbReference>
<accession>A0A7S4JJE7</accession>
<evidence type="ECO:0000256" key="5">
    <source>
        <dbReference type="ARBA" id="ARBA00023065"/>
    </source>
</evidence>
<feature type="domain" description="Sodium/calcium exchanger membrane region" evidence="8">
    <location>
        <begin position="3"/>
        <end position="118"/>
    </location>
</feature>
<evidence type="ECO:0000313" key="9">
    <source>
        <dbReference type="EMBL" id="CAE2265386.1"/>
    </source>
</evidence>
<reference evidence="9" key="1">
    <citation type="submission" date="2021-01" db="EMBL/GenBank/DDBJ databases">
        <authorList>
            <person name="Corre E."/>
            <person name="Pelletier E."/>
            <person name="Niang G."/>
            <person name="Scheremetjew M."/>
            <person name="Finn R."/>
            <person name="Kale V."/>
            <person name="Holt S."/>
            <person name="Cochrane G."/>
            <person name="Meng A."/>
            <person name="Brown T."/>
            <person name="Cohen L."/>
        </authorList>
    </citation>
    <scope>NUCLEOTIDE SEQUENCE</scope>
    <source>
        <strain evidence="9">UIO037</strain>
    </source>
</reference>
<dbReference type="PANTHER" id="PTHR31503">
    <property type="entry name" value="VACUOLAR CALCIUM ION TRANSPORTER"/>
    <property type="match status" value="1"/>
</dbReference>
<dbReference type="Pfam" id="PF01699">
    <property type="entry name" value="Na_Ca_ex"/>
    <property type="match status" value="1"/>
</dbReference>
<dbReference type="InterPro" id="IPR004713">
    <property type="entry name" value="CaH_exchang"/>
</dbReference>
<evidence type="ECO:0000256" key="6">
    <source>
        <dbReference type="ARBA" id="ARBA00023136"/>
    </source>
</evidence>
<keyword evidence="2" id="KW-0813">Transport</keyword>
<dbReference type="GO" id="GO:0015369">
    <property type="term" value="F:calcium:proton antiporter activity"/>
    <property type="evidence" value="ECO:0007669"/>
    <property type="project" value="TreeGrafter"/>
</dbReference>